<gene>
    <name evidence="1" type="ORF">D5086_014943</name>
</gene>
<evidence type="ECO:0000313" key="1">
    <source>
        <dbReference type="EMBL" id="KAL3583882.1"/>
    </source>
</evidence>
<evidence type="ECO:0000313" key="2">
    <source>
        <dbReference type="Proteomes" id="UP000309997"/>
    </source>
</evidence>
<dbReference type="EMBL" id="RCHU02000007">
    <property type="protein sequence ID" value="KAL3583882.1"/>
    <property type="molecule type" value="Genomic_DNA"/>
</dbReference>
<comment type="caution">
    <text evidence="1">The sequence shown here is derived from an EMBL/GenBank/DDBJ whole genome shotgun (WGS) entry which is preliminary data.</text>
</comment>
<proteinExistence type="predicted"/>
<keyword evidence="2" id="KW-1185">Reference proteome</keyword>
<accession>A0ACC4C0F9</accession>
<name>A0ACC4C0F9_POPAL</name>
<protein>
    <submittedName>
        <fullName evidence="1">Uncharacterized protein</fullName>
    </submittedName>
</protein>
<organism evidence="1 2">
    <name type="scientific">Populus alba</name>
    <name type="common">White poplar</name>
    <dbReference type="NCBI Taxonomy" id="43335"/>
    <lineage>
        <taxon>Eukaryota</taxon>
        <taxon>Viridiplantae</taxon>
        <taxon>Streptophyta</taxon>
        <taxon>Embryophyta</taxon>
        <taxon>Tracheophyta</taxon>
        <taxon>Spermatophyta</taxon>
        <taxon>Magnoliopsida</taxon>
        <taxon>eudicotyledons</taxon>
        <taxon>Gunneridae</taxon>
        <taxon>Pentapetalae</taxon>
        <taxon>rosids</taxon>
        <taxon>fabids</taxon>
        <taxon>Malpighiales</taxon>
        <taxon>Salicaceae</taxon>
        <taxon>Saliceae</taxon>
        <taxon>Populus</taxon>
    </lineage>
</organism>
<dbReference type="Proteomes" id="UP000309997">
    <property type="component" value="Unassembled WGS sequence"/>
</dbReference>
<sequence length="128" mass="14172">MKTTLEKLKKYFPTLPLNAIAKIYRARCARWTYNATCRSLGMVSVNREDKIQFIKDGLTAFLGSNQVLGVVPKALANGDLVGKTIGEELQVPTMSDRLNAMFNHVDAFIALLGGLRTLEEIFHISSLA</sequence>
<reference evidence="1 2" key="1">
    <citation type="journal article" date="2024" name="Plant Biotechnol. J.">
        <title>Genome and CRISPR/Cas9 system of a widespread forest tree (Populus alba) in the world.</title>
        <authorList>
            <person name="Liu Y.J."/>
            <person name="Jiang P.F."/>
            <person name="Han X.M."/>
            <person name="Li X.Y."/>
            <person name="Wang H.M."/>
            <person name="Wang Y.J."/>
            <person name="Wang X.X."/>
            <person name="Zeng Q.Y."/>
        </authorList>
    </citation>
    <scope>NUCLEOTIDE SEQUENCE [LARGE SCALE GENOMIC DNA]</scope>
    <source>
        <strain evidence="2">cv. PAL-ZL1</strain>
    </source>
</reference>